<keyword evidence="2" id="KW-1185">Reference proteome</keyword>
<organism evidence="1 2">
    <name type="scientific">Riccia sorocarpa</name>
    <dbReference type="NCBI Taxonomy" id="122646"/>
    <lineage>
        <taxon>Eukaryota</taxon>
        <taxon>Viridiplantae</taxon>
        <taxon>Streptophyta</taxon>
        <taxon>Embryophyta</taxon>
        <taxon>Marchantiophyta</taxon>
        <taxon>Marchantiopsida</taxon>
        <taxon>Marchantiidae</taxon>
        <taxon>Marchantiales</taxon>
        <taxon>Ricciaceae</taxon>
        <taxon>Riccia</taxon>
    </lineage>
</organism>
<dbReference type="Proteomes" id="UP001633002">
    <property type="component" value="Unassembled WGS sequence"/>
</dbReference>
<protein>
    <submittedName>
        <fullName evidence="1">Uncharacterized protein</fullName>
    </submittedName>
</protein>
<dbReference type="AlphaFoldDB" id="A0ABD3HU60"/>
<dbReference type="EMBL" id="JBJQOH010000003">
    <property type="protein sequence ID" value="KAL3693884.1"/>
    <property type="molecule type" value="Genomic_DNA"/>
</dbReference>
<accession>A0ABD3HU60</accession>
<evidence type="ECO:0000313" key="2">
    <source>
        <dbReference type="Proteomes" id="UP001633002"/>
    </source>
</evidence>
<comment type="caution">
    <text evidence="1">The sequence shown here is derived from an EMBL/GenBank/DDBJ whole genome shotgun (WGS) entry which is preliminary data.</text>
</comment>
<sequence length="282" mass="32185">MIRPPRPKYPSDGKNYHEIRKTGGRTRVVLDSQIHDFTVEGMGDPDVPIDEERIEQMLVDVDDVVSDREEETNDVNAADLLSEIEDVISRDSQAVENEGSQMRTYPDAEYGFWSKLKVRDFFLDYQVICSTEGCNCRFMPPKISEFQQLWSVQMKCLVVHKFSFLMGELERGRGTPDVTGKLYHSALYAGLTHTCLEASCEEAHDIAYKLKSWIYTCAKNATLRGDISPHVLTLDIHNSDDHWAGNHTTCRSLLGTRKSCVVEDWPVRRDAKYPEGILFCIL</sequence>
<gene>
    <name evidence="1" type="ORF">R1sor_007535</name>
</gene>
<reference evidence="1 2" key="1">
    <citation type="submission" date="2024-09" db="EMBL/GenBank/DDBJ databases">
        <title>Chromosome-scale assembly of Riccia sorocarpa.</title>
        <authorList>
            <person name="Paukszto L."/>
        </authorList>
    </citation>
    <scope>NUCLEOTIDE SEQUENCE [LARGE SCALE GENOMIC DNA]</scope>
    <source>
        <strain evidence="1">LP-2024</strain>
        <tissue evidence="1">Aerial parts of the thallus</tissue>
    </source>
</reference>
<proteinExistence type="predicted"/>
<evidence type="ECO:0000313" key="1">
    <source>
        <dbReference type="EMBL" id="KAL3693884.1"/>
    </source>
</evidence>
<name>A0ABD3HU60_9MARC</name>